<comment type="caution">
    <text evidence="2">The sequence shown here is derived from an EMBL/GenBank/DDBJ whole genome shotgun (WGS) entry which is preliminary data.</text>
</comment>
<gene>
    <name evidence="2" type="ORF">HHL21_04530</name>
</gene>
<evidence type="ECO:0000313" key="2">
    <source>
        <dbReference type="EMBL" id="NML60365.1"/>
    </source>
</evidence>
<dbReference type="InterPro" id="IPR038109">
    <property type="entry name" value="DNA_bind_recomb_sf"/>
</dbReference>
<accession>A0A848HFX8</accession>
<proteinExistence type="predicted"/>
<dbReference type="GO" id="GO:0000150">
    <property type="term" value="F:DNA strand exchange activity"/>
    <property type="evidence" value="ECO:0007669"/>
    <property type="project" value="InterPro"/>
</dbReference>
<dbReference type="Proteomes" id="UP000583752">
    <property type="component" value="Unassembled WGS sequence"/>
</dbReference>
<sequence length="142" mass="16040">MLIPASEMPSSIALCAPVVWSATSRSCAEVAIARRIYVMYIDMQMADVRIAQQLNSEGLRTDTGRAWIPHVVKQVLSNEKYVGTMTFNRSTQHMRSTRRANSPDKWIRRENAFAGVVSRGGSDFNQRQQQASTGNFSYVFEF</sequence>
<dbReference type="EMBL" id="JABBGG010000002">
    <property type="protein sequence ID" value="NML60365.1"/>
    <property type="molecule type" value="Genomic_DNA"/>
</dbReference>
<reference evidence="2 3" key="1">
    <citation type="submission" date="2020-04" db="EMBL/GenBank/DDBJ databases">
        <title>Massilia sp. RP-1-19 isolated from soil.</title>
        <authorList>
            <person name="Dahal R.H."/>
        </authorList>
    </citation>
    <scope>NUCLEOTIDE SEQUENCE [LARGE SCALE GENOMIC DNA]</scope>
    <source>
        <strain evidence="2 3">RP-1-19</strain>
    </source>
</reference>
<dbReference type="Pfam" id="PF07508">
    <property type="entry name" value="Recombinase"/>
    <property type="match status" value="1"/>
</dbReference>
<dbReference type="GO" id="GO:0003677">
    <property type="term" value="F:DNA binding"/>
    <property type="evidence" value="ECO:0007669"/>
    <property type="project" value="InterPro"/>
</dbReference>
<organism evidence="2 3">
    <name type="scientific">Massilia polaris</name>
    <dbReference type="NCBI Taxonomy" id="2728846"/>
    <lineage>
        <taxon>Bacteria</taxon>
        <taxon>Pseudomonadati</taxon>
        <taxon>Pseudomonadota</taxon>
        <taxon>Betaproteobacteria</taxon>
        <taxon>Burkholderiales</taxon>
        <taxon>Oxalobacteraceae</taxon>
        <taxon>Telluria group</taxon>
        <taxon>Massilia</taxon>
    </lineage>
</organism>
<evidence type="ECO:0000313" key="3">
    <source>
        <dbReference type="Proteomes" id="UP000583752"/>
    </source>
</evidence>
<dbReference type="Gene3D" id="3.90.1750.20">
    <property type="entry name" value="Putative Large Serine Recombinase, Chain B, Domain 2"/>
    <property type="match status" value="1"/>
</dbReference>
<dbReference type="AlphaFoldDB" id="A0A848HFX8"/>
<protein>
    <recommendedName>
        <fullName evidence="1">Recombinase domain-containing protein</fullName>
    </recommendedName>
</protein>
<evidence type="ECO:0000259" key="1">
    <source>
        <dbReference type="Pfam" id="PF07508"/>
    </source>
</evidence>
<keyword evidence="3" id="KW-1185">Reference proteome</keyword>
<feature type="domain" description="Recombinase" evidence="1">
    <location>
        <begin position="29"/>
        <end position="119"/>
    </location>
</feature>
<dbReference type="RefSeq" id="WP_169464067.1">
    <property type="nucleotide sequence ID" value="NZ_JABBGG010000002.1"/>
</dbReference>
<name>A0A848HFX8_9BURK</name>
<dbReference type="InterPro" id="IPR011109">
    <property type="entry name" value="DNA_bind_recombinase_dom"/>
</dbReference>